<dbReference type="EMBL" id="KV919125">
    <property type="protein sequence ID" value="OSX71559.1"/>
    <property type="molecule type" value="Genomic_DNA"/>
</dbReference>
<dbReference type="SMART" id="SM00746">
    <property type="entry name" value="TRASH"/>
    <property type="match status" value="1"/>
</dbReference>
<dbReference type="PANTHER" id="PTHR10792">
    <property type="entry name" value="60S RIBOSOMAL PROTEIN L24"/>
    <property type="match status" value="1"/>
</dbReference>
<gene>
    <name evidence="4" type="ORF">BU14_0522s0011</name>
</gene>
<dbReference type="InterPro" id="IPR038630">
    <property type="entry name" value="L24e/L24_sf"/>
</dbReference>
<name>A0A1X6NSE8_PORUM</name>
<dbReference type="AlphaFoldDB" id="A0A1X6NSE8"/>
<evidence type="ECO:0000256" key="2">
    <source>
        <dbReference type="ARBA" id="ARBA00022517"/>
    </source>
</evidence>
<dbReference type="GO" id="GO:0042273">
    <property type="term" value="P:ribosomal large subunit biogenesis"/>
    <property type="evidence" value="ECO:0007669"/>
    <property type="project" value="TreeGrafter"/>
</dbReference>
<dbReference type="Proteomes" id="UP000218209">
    <property type="component" value="Unassembled WGS sequence"/>
</dbReference>
<dbReference type="InterPro" id="IPR000988">
    <property type="entry name" value="Ribosomal_eL24-rel_N"/>
</dbReference>
<protein>
    <recommendedName>
        <fullName evidence="3">TRASH domain-containing protein</fullName>
    </recommendedName>
</protein>
<dbReference type="SUPFAM" id="SSF57716">
    <property type="entry name" value="Glucocorticoid receptor-like (DNA-binding domain)"/>
    <property type="match status" value="1"/>
</dbReference>
<evidence type="ECO:0000256" key="1">
    <source>
        <dbReference type="ARBA" id="ARBA00005647"/>
    </source>
</evidence>
<organism evidence="4 5">
    <name type="scientific">Porphyra umbilicalis</name>
    <name type="common">Purple laver</name>
    <name type="synonym">Red alga</name>
    <dbReference type="NCBI Taxonomy" id="2786"/>
    <lineage>
        <taxon>Eukaryota</taxon>
        <taxon>Rhodophyta</taxon>
        <taxon>Bangiophyceae</taxon>
        <taxon>Bangiales</taxon>
        <taxon>Bangiaceae</taxon>
        <taxon>Porphyra</taxon>
    </lineage>
</organism>
<dbReference type="CDD" id="cd00472">
    <property type="entry name" value="Ribosomal_L24e_L24"/>
    <property type="match status" value="1"/>
</dbReference>
<feature type="domain" description="TRASH" evidence="3">
    <location>
        <begin position="6"/>
        <end position="44"/>
    </location>
</feature>
<keyword evidence="5" id="KW-1185">Reference proteome</keyword>
<evidence type="ECO:0000259" key="3">
    <source>
        <dbReference type="SMART" id="SM00746"/>
    </source>
</evidence>
<dbReference type="InterPro" id="IPR011017">
    <property type="entry name" value="TRASH_dom"/>
</dbReference>
<reference evidence="4 5" key="1">
    <citation type="submission" date="2017-03" db="EMBL/GenBank/DDBJ databases">
        <title>WGS assembly of Porphyra umbilicalis.</title>
        <authorList>
            <person name="Brawley S.H."/>
            <person name="Blouin N.A."/>
            <person name="Ficko-Blean E."/>
            <person name="Wheeler G.L."/>
            <person name="Lohr M."/>
            <person name="Goodson H.V."/>
            <person name="Jenkins J.W."/>
            <person name="Blaby-Haas C.E."/>
            <person name="Helliwell K.E."/>
            <person name="Chan C."/>
            <person name="Marriage T."/>
            <person name="Bhattacharya D."/>
            <person name="Klein A.S."/>
            <person name="Badis Y."/>
            <person name="Brodie J."/>
            <person name="Cao Y."/>
            <person name="Collen J."/>
            <person name="Dittami S.M."/>
            <person name="Gachon C.M."/>
            <person name="Green B.R."/>
            <person name="Karpowicz S."/>
            <person name="Kim J.W."/>
            <person name="Kudahl U."/>
            <person name="Lin S."/>
            <person name="Michel G."/>
            <person name="Mittag M."/>
            <person name="Olson B.J."/>
            <person name="Pangilinan J."/>
            <person name="Peng Y."/>
            <person name="Qiu H."/>
            <person name="Shu S."/>
            <person name="Singer J.T."/>
            <person name="Smith A.G."/>
            <person name="Sprecher B.N."/>
            <person name="Wagner V."/>
            <person name="Wang W."/>
            <person name="Wang Z.-Y."/>
            <person name="Yan J."/>
            <person name="Yarish C."/>
            <person name="Zoeuner-Riek S."/>
            <person name="Zhuang Y."/>
            <person name="Zou Y."/>
            <person name="Lindquist E.A."/>
            <person name="Grimwood J."/>
            <person name="Barry K."/>
            <person name="Rokhsar D.S."/>
            <person name="Schmutz J."/>
            <person name="Stiller J.W."/>
            <person name="Grossman A.R."/>
            <person name="Prochnik S.E."/>
        </authorList>
    </citation>
    <scope>NUCLEOTIDE SEQUENCE [LARGE SCALE GENOMIC DNA]</scope>
    <source>
        <strain evidence="4">4086291</strain>
    </source>
</reference>
<dbReference type="Pfam" id="PF01246">
    <property type="entry name" value="Ribosomal_L24e"/>
    <property type="match status" value="1"/>
</dbReference>
<evidence type="ECO:0000313" key="5">
    <source>
        <dbReference type="Proteomes" id="UP000218209"/>
    </source>
</evidence>
<comment type="similarity">
    <text evidence="1">Belongs to the eukaryotic ribosomal protein eL24 family.</text>
</comment>
<dbReference type="FunFam" id="2.30.170.20:FF:000001">
    <property type="entry name" value="probable ribosome biogenesis protein RLP24"/>
    <property type="match status" value="1"/>
</dbReference>
<sequence>MRLEKCYVCSSTVYPGHGTMFVRNDAKTFRFCRSKCRKLFSMKKNPRHLRWTKAFRAAAGKELVVDATFEFERRRNVVAKYDREVMASSLRALTKVSEVKVLRQADFHRRRMRAKEVTDRKDGLRDLTQSIQLVEPVLVRERADAKARVAAAVRVEEPQARMAVDE</sequence>
<dbReference type="InterPro" id="IPR056366">
    <property type="entry name" value="Ribosomal_eL24"/>
</dbReference>
<evidence type="ECO:0000313" key="4">
    <source>
        <dbReference type="EMBL" id="OSX71559.1"/>
    </source>
</evidence>
<dbReference type="GO" id="GO:0003735">
    <property type="term" value="F:structural constituent of ribosome"/>
    <property type="evidence" value="ECO:0007669"/>
    <property type="project" value="InterPro"/>
</dbReference>
<dbReference type="Gene3D" id="2.30.170.20">
    <property type="entry name" value="Ribosomal protein L24e"/>
    <property type="match status" value="1"/>
</dbReference>
<dbReference type="GO" id="GO:0005730">
    <property type="term" value="C:nucleolus"/>
    <property type="evidence" value="ECO:0007669"/>
    <property type="project" value="TreeGrafter"/>
</dbReference>
<accession>A0A1X6NSE8</accession>
<dbReference type="PANTHER" id="PTHR10792:SF8">
    <property type="entry name" value="RIBOSOME BIOGENESIS PROTEIN RLP24-RELATED"/>
    <property type="match status" value="1"/>
</dbReference>
<proteinExistence type="inferred from homology"/>
<dbReference type="OrthoDB" id="10262490at2759"/>
<keyword evidence="2" id="KW-0690">Ribosome biogenesis</keyword>